<dbReference type="NCBIfam" id="TIGR00049">
    <property type="entry name" value="iron-sulfur cluster assembly accessory protein"/>
    <property type="match status" value="1"/>
</dbReference>
<keyword evidence="3" id="KW-1185">Reference proteome</keyword>
<dbReference type="PANTHER" id="PTHR43011">
    <property type="entry name" value="IRON-SULFUR CLUSTER ASSEMBLY 2 HOMOLOG, MITOCHONDRIAL"/>
    <property type="match status" value="1"/>
</dbReference>
<dbReference type="PANTHER" id="PTHR43011:SF1">
    <property type="entry name" value="IRON-SULFUR CLUSTER ASSEMBLY 2 HOMOLOG, MITOCHONDRIAL"/>
    <property type="match status" value="1"/>
</dbReference>
<gene>
    <name evidence="2" type="ORF">L196_06845</name>
</gene>
<dbReference type="GO" id="GO:0051537">
    <property type="term" value="F:2 iron, 2 sulfur cluster binding"/>
    <property type="evidence" value="ECO:0007669"/>
    <property type="project" value="TreeGrafter"/>
</dbReference>
<dbReference type="EMBL" id="ASHL01000004">
    <property type="protein sequence ID" value="EPD13340.1"/>
    <property type="molecule type" value="Genomic_DNA"/>
</dbReference>
<evidence type="ECO:0000259" key="1">
    <source>
        <dbReference type="Pfam" id="PF01521"/>
    </source>
</evidence>
<sequence>MGAAGSFNSVLSAADINISEAAGEKLSELFAEVGDEMDAIRIFVSGGGCSGMSYGMTFSDEKTPYDSVLDSGDYKVYVDSVALNYMRGVEIDFIDKGMGEASFVFNNVFAATGGSGGCGSCGSSSGGCS</sequence>
<dbReference type="SUPFAM" id="SSF89360">
    <property type="entry name" value="HesB-like domain"/>
    <property type="match status" value="1"/>
</dbReference>
<organism evidence="2 3">
    <name type="scientific">Cycloclasticus pugetii</name>
    <dbReference type="NCBI Taxonomy" id="34068"/>
    <lineage>
        <taxon>Bacteria</taxon>
        <taxon>Pseudomonadati</taxon>
        <taxon>Pseudomonadota</taxon>
        <taxon>Gammaproteobacteria</taxon>
        <taxon>Thiotrichales</taxon>
        <taxon>Piscirickettsiaceae</taxon>
        <taxon>Cycloclasticus</taxon>
    </lineage>
</organism>
<dbReference type="GO" id="GO:0051539">
    <property type="term" value="F:4 iron, 4 sulfur cluster binding"/>
    <property type="evidence" value="ECO:0007669"/>
    <property type="project" value="TreeGrafter"/>
</dbReference>
<dbReference type="Pfam" id="PF01521">
    <property type="entry name" value="Fe-S_biosyn"/>
    <property type="match status" value="1"/>
</dbReference>
<dbReference type="RefSeq" id="WP_015005060.1">
    <property type="nucleotide sequence ID" value="NZ_FQZJ01000003.1"/>
</dbReference>
<dbReference type="Proteomes" id="UP000015462">
    <property type="component" value="Unassembled WGS sequence"/>
</dbReference>
<protein>
    <submittedName>
        <fullName evidence="2">Iron-sulfur cluster assembly accessory protein</fullName>
    </submittedName>
</protein>
<proteinExistence type="predicted"/>
<name>A0AB33Z1X8_9GAMM</name>
<dbReference type="AlphaFoldDB" id="A0AB33Z1X8"/>
<comment type="caution">
    <text evidence="2">The sequence shown here is derived from an EMBL/GenBank/DDBJ whole genome shotgun (WGS) entry which is preliminary data.</text>
</comment>
<dbReference type="GO" id="GO:0016226">
    <property type="term" value="P:iron-sulfur cluster assembly"/>
    <property type="evidence" value="ECO:0007669"/>
    <property type="project" value="InterPro"/>
</dbReference>
<dbReference type="Gene3D" id="2.60.300.12">
    <property type="entry name" value="HesB-like domain"/>
    <property type="match status" value="1"/>
</dbReference>
<dbReference type="GO" id="GO:0005506">
    <property type="term" value="F:iron ion binding"/>
    <property type="evidence" value="ECO:0007669"/>
    <property type="project" value="TreeGrafter"/>
</dbReference>
<reference evidence="2 3" key="1">
    <citation type="journal article" date="2013" name="Genome Announc.">
        <title>Genome Sequence of the Pyrene- and Fluoranthene-Degrading Bacterium Cycloclasticus sp. Strain PY97M.</title>
        <authorList>
            <person name="Cui Z."/>
            <person name="Xu G."/>
            <person name="Li Q."/>
            <person name="Gao W."/>
            <person name="Zheng L."/>
        </authorList>
    </citation>
    <scope>NUCLEOTIDE SEQUENCE [LARGE SCALE GENOMIC DNA]</scope>
    <source>
        <strain evidence="2 3">PY97M</strain>
    </source>
</reference>
<dbReference type="InterPro" id="IPR016092">
    <property type="entry name" value="ATAP"/>
</dbReference>
<evidence type="ECO:0000313" key="2">
    <source>
        <dbReference type="EMBL" id="EPD13340.1"/>
    </source>
</evidence>
<accession>A0AB33Z1X8</accession>
<feature type="domain" description="Core" evidence="1">
    <location>
        <begin position="15"/>
        <end position="108"/>
    </location>
</feature>
<dbReference type="InterPro" id="IPR000361">
    <property type="entry name" value="ATAP_core_dom"/>
</dbReference>
<evidence type="ECO:0000313" key="3">
    <source>
        <dbReference type="Proteomes" id="UP000015462"/>
    </source>
</evidence>
<dbReference type="InterPro" id="IPR035903">
    <property type="entry name" value="HesB-like_dom_sf"/>
</dbReference>